<keyword evidence="4" id="KW-0418">Kinase</keyword>
<dbReference type="SUPFAM" id="SSF56112">
    <property type="entry name" value="Protein kinase-like (PK-like)"/>
    <property type="match status" value="1"/>
</dbReference>
<evidence type="ECO:0000256" key="6">
    <source>
        <dbReference type="SAM" id="MobiDB-lite"/>
    </source>
</evidence>
<feature type="domain" description="Protein kinase" evidence="7">
    <location>
        <begin position="783"/>
        <end position="1110"/>
    </location>
</feature>
<protein>
    <recommendedName>
        <fullName evidence="1">non-specific serine/threonine protein kinase</fullName>
        <ecNumber evidence="1">2.7.11.1</ecNumber>
    </recommendedName>
</protein>
<evidence type="ECO:0000259" key="7">
    <source>
        <dbReference type="PROSITE" id="PS50011"/>
    </source>
</evidence>
<dbReference type="PANTHER" id="PTHR43671:SF13">
    <property type="entry name" value="SERINE_THREONINE-PROTEIN KINASE NEK2"/>
    <property type="match status" value="1"/>
</dbReference>
<evidence type="ECO:0000256" key="5">
    <source>
        <dbReference type="ARBA" id="ARBA00022840"/>
    </source>
</evidence>
<dbReference type="Pfam" id="PF00069">
    <property type="entry name" value="Pkinase"/>
    <property type="match status" value="1"/>
</dbReference>
<reference evidence="8 9" key="1">
    <citation type="journal article" date="2023" name="G3 (Bethesda)">
        <title>A chromosome-level genome assembly of Zasmidium syzygii isolated from banana leaves.</title>
        <authorList>
            <person name="van Westerhoven A.C."/>
            <person name="Mehrabi R."/>
            <person name="Talebi R."/>
            <person name="Steentjes M.B.F."/>
            <person name="Corcolon B."/>
            <person name="Chong P.A."/>
            <person name="Kema G.H.J."/>
            <person name="Seidl M.F."/>
        </authorList>
    </citation>
    <scope>NUCLEOTIDE SEQUENCE [LARGE SCALE GENOMIC DNA]</scope>
    <source>
        <strain evidence="8 9">P124</strain>
    </source>
</reference>
<feature type="compositionally biased region" description="Basic and acidic residues" evidence="6">
    <location>
        <begin position="158"/>
        <end position="181"/>
    </location>
</feature>
<feature type="region of interest" description="Disordered" evidence="6">
    <location>
        <begin position="1"/>
        <end position="385"/>
    </location>
</feature>
<evidence type="ECO:0000256" key="3">
    <source>
        <dbReference type="ARBA" id="ARBA00022741"/>
    </source>
</evidence>
<feature type="region of interest" description="Disordered" evidence="6">
    <location>
        <begin position="741"/>
        <end position="775"/>
    </location>
</feature>
<name>A0ABR0ETU7_ZASCE</name>
<feature type="compositionally biased region" description="Low complexity" evidence="6">
    <location>
        <begin position="1"/>
        <end position="10"/>
    </location>
</feature>
<evidence type="ECO:0000256" key="4">
    <source>
        <dbReference type="ARBA" id="ARBA00022777"/>
    </source>
</evidence>
<dbReference type="Gene3D" id="1.10.510.10">
    <property type="entry name" value="Transferase(Phosphotransferase) domain 1"/>
    <property type="match status" value="1"/>
</dbReference>
<feature type="compositionally biased region" description="Pro residues" evidence="6">
    <location>
        <begin position="27"/>
        <end position="54"/>
    </location>
</feature>
<comment type="caution">
    <text evidence="8">The sequence shown here is derived from an EMBL/GenBank/DDBJ whole genome shotgun (WGS) entry which is preliminary data.</text>
</comment>
<keyword evidence="2" id="KW-0808">Transferase</keyword>
<dbReference type="PROSITE" id="PS50011">
    <property type="entry name" value="PROTEIN_KINASE_DOM"/>
    <property type="match status" value="1"/>
</dbReference>
<feature type="compositionally biased region" description="Basic and acidic residues" evidence="6">
    <location>
        <begin position="314"/>
        <end position="349"/>
    </location>
</feature>
<gene>
    <name evidence="8" type="ORF">PRZ48_005432</name>
</gene>
<dbReference type="InterPro" id="IPR011009">
    <property type="entry name" value="Kinase-like_dom_sf"/>
</dbReference>
<organism evidence="8 9">
    <name type="scientific">Zasmidium cellare</name>
    <name type="common">Wine cellar mold</name>
    <name type="synonym">Racodium cellare</name>
    <dbReference type="NCBI Taxonomy" id="395010"/>
    <lineage>
        <taxon>Eukaryota</taxon>
        <taxon>Fungi</taxon>
        <taxon>Dikarya</taxon>
        <taxon>Ascomycota</taxon>
        <taxon>Pezizomycotina</taxon>
        <taxon>Dothideomycetes</taxon>
        <taxon>Dothideomycetidae</taxon>
        <taxon>Mycosphaerellales</taxon>
        <taxon>Mycosphaerellaceae</taxon>
        <taxon>Zasmidium</taxon>
    </lineage>
</organism>
<evidence type="ECO:0000256" key="1">
    <source>
        <dbReference type="ARBA" id="ARBA00012513"/>
    </source>
</evidence>
<keyword evidence="3" id="KW-0547">Nucleotide-binding</keyword>
<evidence type="ECO:0000313" key="8">
    <source>
        <dbReference type="EMBL" id="KAK4504516.1"/>
    </source>
</evidence>
<dbReference type="InterPro" id="IPR050660">
    <property type="entry name" value="NEK_Ser/Thr_kinase"/>
</dbReference>
<feature type="compositionally biased region" description="Basic residues" evidence="6">
    <location>
        <begin position="82"/>
        <end position="94"/>
    </location>
</feature>
<dbReference type="PANTHER" id="PTHR43671">
    <property type="entry name" value="SERINE/THREONINE-PROTEIN KINASE NEK"/>
    <property type="match status" value="1"/>
</dbReference>
<proteinExistence type="predicted"/>
<dbReference type="EC" id="2.7.11.1" evidence="1"/>
<dbReference type="Proteomes" id="UP001305779">
    <property type="component" value="Unassembled WGS sequence"/>
</dbReference>
<evidence type="ECO:0000256" key="2">
    <source>
        <dbReference type="ARBA" id="ARBA00022679"/>
    </source>
</evidence>
<evidence type="ECO:0000313" key="9">
    <source>
        <dbReference type="Proteomes" id="UP001305779"/>
    </source>
</evidence>
<accession>A0ABR0ETU7</accession>
<sequence>MPPKKTTTTPAQPHGMTTRGRAGGAPVPAPANPVPAPALAPAPVPAPAPAPAAPKPTRGKGKKRAANDADDEDDQDGPAQTKKARPKKRGKTKKNVSPADGVDKDVDPDPDAEDENVVSKKAPPRPRGKGKAPVAAVDLLDDEDEDDADEGPALPVASKKDGKRKVTEGVKKGKGKEKEVAISEGAGAPDRRERSATPGANLLGPDPEEDGARPEEDILDPPMFPGRDAAREHDDLDRGGDTSRNDLPMVRPGAGTDSRARRPDHQPRARPSGESSLPDYSDTVAAERAAAAKGASQGANPKHNRPVSKSVHGNGDHELEAPRKIRKVGEDRQPARAGADKSRPSHQPDEAGGDLLGDLADVANDPPAQNEISPLEPEDEGSGEELHDLEALEAAALTYSLLPHTEAKYQISKDNMPIMLTTVYAATYPILSMNIRNIWNSDATCNSCRSYIARALDVASFSGAYDLAKGLQACSDLVEDHGGTEEALWSQAPRLERYICGLFDTRESWPLDLQALEDQWRALREDLEAATDPPSDRALQAFDQHRQFARRECKLERIFLVPPAFGDDRSAADFIREMWNESLLLDALALLRPIWAVYISRTHATRRQAMQREFDSMKENPTPNVLCGPKVSAWKRQWRHSQDGFFATQPPEELRQRFLAYAQIAHDHLDRYGELLQPRVWPPRRSIRPPAVEYVHMLSRQVRQQRLQALFDSWDTAIANAPTEQDRQVLTATRALVEQAATHGDPTWRPDETQESQAREVARQKETLRNDFSSERSGIGGHWNRRAVLGEGSYGQAVLWVKYDSRHRIRGRIVLKDVPLPNARLPTTHSFDRQKYWFGPVHDRRPMEAIVPQRLRKATQSFHILGCLGWTVFDRYQTYRIYTEFCPHGDLDYLLKQHARAGQHPSYDENGVVIDHLIPERALWSIFEGLTSAVLIMQTGRLPRHDMPDEPHIHPVIHCDIKPLNDEAHEEFWPGIPVVKLGDFGLVVQTTAANARVRGAAGTKGFNAPEQAGRSQTAELASDVWGIGRTMLSLVNLDRDPLNLLDTAGDLFFPPEANAAAQHKYSGRLLELIASCLQREPEDRRSISRLWADVQNHVGQRYGLRDHPLRTKKPDPDEMQLGYKQDIYKLWVAPK</sequence>
<feature type="compositionally biased region" description="Basic and acidic residues" evidence="6">
    <location>
        <begin position="228"/>
        <end position="244"/>
    </location>
</feature>
<feature type="compositionally biased region" description="Basic and acidic residues" evidence="6">
    <location>
        <begin position="746"/>
        <end position="774"/>
    </location>
</feature>
<keyword evidence="5" id="KW-0067">ATP-binding</keyword>
<feature type="compositionally biased region" description="Low complexity" evidence="6">
    <location>
        <begin position="286"/>
        <end position="299"/>
    </location>
</feature>
<keyword evidence="9" id="KW-1185">Reference proteome</keyword>
<dbReference type="EMBL" id="JAXOVC010000003">
    <property type="protein sequence ID" value="KAK4504516.1"/>
    <property type="molecule type" value="Genomic_DNA"/>
</dbReference>
<feature type="compositionally biased region" description="Basic and acidic residues" evidence="6">
    <location>
        <begin position="258"/>
        <end position="267"/>
    </location>
</feature>
<dbReference type="SMART" id="SM00220">
    <property type="entry name" value="S_TKc"/>
    <property type="match status" value="1"/>
</dbReference>
<dbReference type="InterPro" id="IPR000719">
    <property type="entry name" value="Prot_kinase_dom"/>
</dbReference>
<feature type="compositionally biased region" description="Acidic residues" evidence="6">
    <location>
        <begin position="139"/>
        <end position="150"/>
    </location>
</feature>